<organism evidence="2 3">
    <name type="scientific">Ilyodon furcidens</name>
    <name type="common">goldbreast splitfin</name>
    <dbReference type="NCBI Taxonomy" id="33524"/>
    <lineage>
        <taxon>Eukaryota</taxon>
        <taxon>Metazoa</taxon>
        <taxon>Chordata</taxon>
        <taxon>Craniata</taxon>
        <taxon>Vertebrata</taxon>
        <taxon>Euteleostomi</taxon>
        <taxon>Actinopterygii</taxon>
        <taxon>Neopterygii</taxon>
        <taxon>Teleostei</taxon>
        <taxon>Neoteleostei</taxon>
        <taxon>Acanthomorphata</taxon>
        <taxon>Ovalentaria</taxon>
        <taxon>Atherinomorphae</taxon>
        <taxon>Cyprinodontiformes</taxon>
        <taxon>Goodeidae</taxon>
        <taxon>Ilyodon</taxon>
    </lineage>
</organism>
<protein>
    <submittedName>
        <fullName evidence="2">Uncharacterized protein</fullName>
    </submittedName>
</protein>
<sequence length="131" mass="14942">MDQCEDREEGVPPSETTLCGEHESQSIGQRNHQTLKPEPDLSCVSIKSDLSKDLPLKFKPAQPSVTERIHQRLKPEPEPSSLSFKSDLSKDLPLKFKLTGSPSSERTIAVKWEEWMLLEASWRLLHHVEQL</sequence>
<reference evidence="2 3" key="1">
    <citation type="submission" date="2021-06" db="EMBL/GenBank/DDBJ databases">
        <authorList>
            <person name="Palmer J.M."/>
        </authorList>
    </citation>
    <scope>NUCLEOTIDE SEQUENCE [LARGE SCALE GENOMIC DNA]</scope>
    <source>
        <strain evidence="3">if_2019</strain>
        <tissue evidence="2">Muscle</tissue>
    </source>
</reference>
<evidence type="ECO:0000313" key="2">
    <source>
        <dbReference type="EMBL" id="MEQ2234724.1"/>
    </source>
</evidence>
<keyword evidence="3" id="KW-1185">Reference proteome</keyword>
<dbReference type="EMBL" id="JAHRIQ010040929">
    <property type="protein sequence ID" value="MEQ2234724.1"/>
    <property type="molecule type" value="Genomic_DNA"/>
</dbReference>
<gene>
    <name evidence="2" type="ORF">ILYODFUR_034388</name>
</gene>
<feature type="compositionally biased region" description="Basic and acidic residues" evidence="1">
    <location>
        <begin position="67"/>
        <end position="77"/>
    </location>
</feature>
<name>A0ABV0TP78_9TELE</name>
<proteinExistence type="predicted"/>
<feature type="region of interest" description="Disordered" evidence="1">
    <location>
        <begin position="1"/>
        <end position="39"/>
    </location>
</feature>
<evidence type="ECO:0000313" key="3">
    <source>
        <dbReference type="Proteomes" id="UP001482620"/>
    </source>
</evidence>
<accession>A0ABV0TP78</accession>
<feature type="compositionally biased region" description="Polar residues" evidence="1">
    <location>
        <begin position="25"/>
        <end position="34"/>
    </location>
</feature>
<comment type="caution">
    <text evidence="2">The sequence shown here is derived from an EMBL/GenBank/DDBJ whole genome shotgun (WGS) entry which is preliminary data.</text>
</comment>
<dbReference type="Proteomes" id="UP001482620">
    <property type="component" value="Unassembled WGS sequence"/>
</dbReference>
<evidence type="ECO:0000256" key="1">
    <source>
        <dbReference type="SAM" id="MobiDB-lite"/>
    </source>
</evidence>
<feature type="region of interest" description="Disordered" evidence="1">
    <location>
        <begin position="62"/>
        <end position="85"/>
    </location>
</feature>